<evidence type="ECO:0000256" key="4">
    <source>
        <dbReference type="ARBA" id="ARBA00022692"/>
    </source>
</evidence>
<protein>
    <submittedName>
        <fullName evidence="9">DUF421 domain-containing protein</fullName>
    </submittedName>
</protein>
<proteinExistence type="inferred from homology"/>
<evidence type="ECO:0000256" key="7">
    <source>
        <dbReference type="SAM" id="Phobius"/>
    </source>
</evidence>
<dbReference type="Gene3D" id="3.30.240.20">
    <property type="entry name" value="bsu07140 like domains"/>
    <property type="match status" value="1"/>
</dbReference>
<keyword evidence="5 7" id="KW-1133">Transmembrane helix</keyword>
<dbReference type="EMBL" id="BMEQ01000035">
    <property type="protein sequence ID" value="GGG69586.1"/>
    <property type="molecule type" value="Genomic_DNA"/>
</dbReference>
<comment type="subcellular location">
    <subcellularLocation>
        <location evidence="1">Cell membrane</location>
        <topology evidence="1">Multi-pass membrane protein</topology>
    </subcellularLocation>
</comment>
<evidence type="ECO:0000256" key="3">
    <source>
        <dbReference type="ARBA" id="ARBA00022475"/>
    </source>
</evidence>
<dbReference type="Pfam" id="PF04239">
    <property type="entry name" value="DUF421"/>
    <property type="match status" value="1"/>
</dbReference>
<dbReference type="AlphaFoldDB" id="A0A917H6Z8"/>
<keyword evidence="3" id="KW-1003">Cell membrane</keyword>
<dbReference type="PANTHER" id="PTHR34582:SF6">
    <property type="entry name" value="UPF0702 TRANSMEMBRANE PROTEIN YCAP"/>
    <property type="match status" value="1"/>
</dbReference>
<organism evidence="9 10">
    <name type="scientific">Kocuria dechangensis</name>
    <dbReference type="NCBI Taxonomy" id="1176249"/>
    <lineage>
        <taxon>Bacteria</taxon>
        <taxon>Bacillati</taxon>
        <taxon>Actinomycetota</taxon>
        <taxon>Actinomycetes</taxon>
        <taxon>Micrococcales</taxon>
        <taxon>Micrococcaceae</taxon>
        <taxon>Kocuria</taxon>
    </lineage>
</organism>
<feature type="domain" description="YetF C-terminal" evidence="8">
    <location>
        <begin position="91"/>
        <end position="158"/>
    </location>
</feature>
<dbReference type="InterPro" id="IPR023090">
    <property type="entry name" value="UPF0702_alpha/beta_dom_sf"/>
</dbReference>
<keyword evidence="6 7" id="KW-0472">Membrane</keyword>
<comment type="similarity">
    <text evidence="2">Belongs to the UPF0702 family.</text>
</comment>
<dbReference type="PANTHER" id="PTHR34582">
    <property type="entry name" value="UPF0702 TRANSMEMBRANE PROTEIN YCAP"/>
    <property type="match status" value="1"/>
</dbReference>
<dbReference type="Proteomes" id="UP000638848">
    <property type="component" value="Unassembled WGS sequence"/>
</dbReference>
<dbReference type="GO" id="GO:0005886">
    <property type="term" value="C:plasma membrane"/>
    <property type="evidence" value="ECO:0007669"/>
    <property type="project" value="UniProtKB-SubCell"/>
</dbReference>
<evidence type="ECO:0000256" key="1">
    <source>
        <dbReference type="ARBA" id="ARBA00004651"/>
    </source>
</evidence>
<evidence type="ECO:0000313" key="9">
    <source>
        <dbReference type="EMBL" id="GGG69586.1"/>
    </source>
</evidence>
<name>A0A917H6Z8_9MICC</name>
<dbReference type="InterPro" id="IPR007353">
    <property type="entry name" value="DUF421"/>
</dbReference>
<feature type="transmembrane region" description="Helical" evidence="7">
    <location>
        <begin position="44"/>
        <end position="61"/>
    </location>
</feature>
<gene>
    <name evidence="9" type="ORF">GCM10011374_37540</name>
</gene>
<reference evidence="9" key="2">
    <citation type="submission" date="2020-09" db="EMBL/GenBank/DDBJ databases">
        <authorList>
            <person name="Sun Q."/>
            <person name="Zhou Y."/>
        </authorList>
    </citation>
    <scope>NUCLEOTIDE SEQUENCE</scope>
    <source>
        <strain evidence="9">CGMCC 1.12187</strain>
    </source>
</reference>
<keyword evidence="4 7" id="KW-0812">Transmembrane</keyword>
<comment type="caution">
    <text evidence="9">The sequence shown here is derived from an EMBL/GenBank/DDBJ whole genome shotgun (WGS) entry which is preliminary data.</text>
</comment>
<evidence type="ECO:0000256" key="6">
    <source>
        <dbReference type="ARBA" id="ARBA00023136"/>
    </source>
</evidence>
<dbReference type="RefSeq" id="WP_188540006.1">
    <property type="nucleotide sequence ID" value="NZ_BMEQ01000035.1"/>
</dbReference>
<feature type="transmembrane region" description="Helical" evidence="7">
    <location>
        <begin position="67"/>
        <end position="85"/>
    </location>
</feature>
<evidence type="ECO:0000259" key="8">
    <source>
        <dbReference type="Pfam" id="PF04239"/>
    </source>
</evidence>
<feature type="transmembrane region" description="Helical" evidence="7">
    <location>
        <begin position="12"/>
        <end position="32"/>
    </location>
</feature>
<evidence type="ECO:0000313" key="10">
    <source>
        <dbReference type="Proteomes" id="UP000638848"/>
    </source>
</evidence>
<keyword evidence="10" id="KW-1185">Reference proteome</keyword>
<accession>A0A917H6Z8</accession>
<sequence length="183" mass="19939">MWADLFLTPSEAVTVAVSTTGIYWAFVVLVRLLGQRALARMSSADLATVVALGAVIGRAALGYTPTLGAGVIALVTLFTMQALAGRIRRRARMSQVLNNRPVLLMAGHEVLTENLRRTHLAEEELWPALRLAGIRNRTEVACVILEPTGEISVLRRGEALDRDLMTDVRGVEHLPGHLFDHGP</sequence>
<evidence type="ECO:0000256" key="5">
    <source>
        <dbReference type="ARBA" id="ARBA00022989"/>
    </source>
</evidence>
<evidence type="ECO:0000256" key="2">
    <source>
        <dbReference type="ARBA" id="ARBA00006448"/>
    </source>
</evidence>
<reference evidence="9" key="1">
    <citation type="journal article" date="2014" name="Int. J. Syst. Evol. Microbiol.">
        <title>Complete genome sequence of Corynebacterium casei LMG S-19264T (=DSM 44701T), isolated from a smear-ripened cheese.</title>
        <authorList>
            <consortium name="US DOE Joint Genome Institute (JGI-PGF)"/>
            <person name="Walter F."/>
            <person name="Albersmeier A."/>
            <person name="Kalinowski J."/>
            <person name="Ruckert C."/>
        </authorList>
    </citation>
    <scope>NUCLEOTIDE SEQUENCE</scope>
    <source>
        <strain evidence="9">CGMCC 1.12187</strain>
    </source>
</reference>